<evidence type="ECO:0000313" key="1">
    <source>
        <dbReference type="EMBL" id="MPC30261.1"/>
    </source>
</evidence>
<reference evidence="1 2" key="1">
    <citation type="submission" date="2019-05" db="EMBL/GenBank/DDBJ databases">
        <title>Another draft genome of Portunus trituberculatus and its Hox gene families provides insights of decapod evolution.</title>
        <authorList>
            <person name="Jeong J.-H."/>
            <person name="Song I."/>
            <person name="Kim S."/>
            <person name="Choi T."/>
            <person name="Kim D."/>
            <person name="Ryu S."/>
            <person name="Kim W."/>
        </authorList>
    </citation>
    <scope>NUCLEOTIDE SEQUENCE [LARGE SCALE GENOMIC DNA]</scope>
    <source>
        <tissue evidence="1">Muscle</tissue>
    </source>
</reference>
<dbReference type="OrthoDB" id="6365438at2759"/>
<gene>
    <name evidence="1" type="ORF">E2C01_023522</name>
</gene>
<dbReference type="Proteomes" id="UP000324222">
    <property type="component" value="Unassembled WGS sequence"/>
</dbReference>
<keyword evidence="2" id="KW-1185">Reference proteome</keyword>
<proteinExistence type="predicted"/>
<dbReference type="EMBL" id="VSRR010002221">
    <property type="protein sequence ID" value="MPC30261.1"/>
    <property type="molecule type" value="Genomic_DNA"/>
</dbReference>
<protein>
    <submittedName>
        <fullName evidence="1">Uncharacterized protein</fullName>
    </submittedName>
</protein>
<organism evidence="1 2">
    <name type="scientific">Portunus trituberculatus</name>
    <name type="common">Swimming crab</name>
    <name type="synonym">Neptunus trituberculatus</name>
    <dbReference type="NCBI Taxonomy" id="210409"/>
    <lineage>
        <taxon>Eukaryota</taxon>
        <taxon>Metazoa</taxon>
        <taxon>Ecdysozoa</taxon>
        <taxon>Arthropoda</taxon>
        <taxon>Crustacea</taxon>
        <taxon>Multicrustacea</taxon>
        <taxon>Malacostraca</taxon>
        <taxon>Eumalacostraca</taxon>
        <taxon>Eucarida</taxon>
        <taxon>Decapoda</taxon>
        <taxon>Pleocyemata</taxon>
        <taxon>Brachyura</taxon>
        <taxon>Eubrachyura</taxon>
        <taxon>Portunoidea</taxon>
        <taxon>Portunidae</taxon>
        <taxon>Portuninae</taxon>
        <taxon>Portunus</taxon>
    </lineage>
</organism>
<accession>A0A5B7E871</accession>
<dbReference type="AlphaFoldDB" id="A0A5B7E871"/>
<sequence length="123" mass="13645">MGLLKQLAVQGMQFVYKEIIDGEDAYTCQLCQRSSDAYMLSASRMFTHLTSLGHNQNYLAEFCHENSPSEGVLGPAASLPSKEMLVQEEWQVVSAGAERREDFRASHCVEGKLLLCVGRSGEK</sequence>
<name>A0A5B7E871_PORTR</name>
<evidence type="ECO:0000313" key="2">
    <source>
        <dbReference type="Proteomes" id="UP000324222"/>
    </source>
</evidence>
<comment type="caution">
    <text evidence="1">The sequence shown here is derived from an EMBL/GenBank/DDBJ whole genome shotgun (WGS) entry which is preliminary data.</text>
</comment>